<name>A0A8S9YAF7_9TREM</name>
<dbReference type="GO" id="GO:0005886">
    <property type="term" value="C:plasma membrane"/>
    <property type="evidence" value="ECO:0007669"/>
    <property type="project" value="TreeGrafter"/>
</dbReference>
<evidence type="ECO:0000256" key="3">
    <source>
        <dbReference type="ARBA" id="ARBA00022989"/>
    </source>
</evidence>
<dbReference type="AlphaFoldDB" id="A0A8S9YAF7"/>
<evidence type="ECO:0000256" key="4">
    <source>
        <dbReference type="ARBA" id="ARBA00023136"/>
    </source>
</evidence>
<dbReference type="InterPro" id="IPR055288">
    <property type="entry name" value="NALCN_aux_factor_1/2"/>
</dbReference>
<dbReference type="GO" id="GO:0015275">
    <property type="term" value="F:stretch-activated, monoatomic cation-selective, calcium channel activity"/>
    <property type="evidence" value="ECO:0007669"/>
    <property type="project" value="TreeGrafter"/>
</dbReference>
<reference evidence="8" key="1">
    <citation type="submission" date="2019-07" db="EMBL/GenBank/DDBJ databases">
        <title>Annotation for the trematode Paragonimus miyazaki's.</title>
        <authorList>
            <person name="Choi Y.-J."/>
        </authorList>
    </citation>
    <scope>NUCLEOTIDE SEQUENCE</scope>
    <source>
        <strain evidence="8">Japan</strain>
    </source>
</reference>
<evidence type="ECO:0000256" key="7">
    <source>
        <dbReference type="SAM" id="MobiDB-lite"/>
    </source>
</evidence>
<evidence type="ECO:0000256" key="5">
    <source>
        <dbReference type="ARBA" id="ARBA00023180"/>
    </source>
</evidence>
<gene>
    <name evidence="8" type="ORF">EG68_06327</name>
</gene>
<keyword evidence="5" id="KW-0325">Glycoprotein</keyword>
<dbReference type="EMBL" id="JTDE01021289">
    <property type="protein sequence ID" value="KAF7233131.1"/>
    <property type="molecule type" value="Genomic_DNA"/>
</dbReference>
<sequence>MAYLVFENADGLSAFCVSVQNAYKNWLCASEFPLYVSLDDSNFARSSQSPSVSDSTAVFDNFSYPDEFVPAFSSMIHKDSLLLSDRLINSSRKPLHRFRSYAPPSSERPPLSPASSSENFRLSVIPLCNSWCTQVETVCPYFNPQDSTSNGGEPAFLCHESHYHHSSQYRNVYESKEECEVNCCVSQADLYFLATSTSPDDPSVPQNVADTSPKYSSDDASEKGLKSCYHPLSGRCNHLSSKSPSEYTVLSSHTPPLPTLHTLFTSSESYVTSRSSPAFVHSIILPDRAPDSSLQS</sequence>
<organism evidence="8 9">
    <name type="scientific">Paragonimus skrjabini miyazakii</name>
    <dbReference type="NCBI Taxonomy" id="59628"/>
    <lineage>
        <taxon>Eukaryota</taxon>
        <taxon>Metazoa</taxon>
        <taxon>Spiralia</taxon>
        <taxon>Lophotrochozoa</taxon>
        <taxon>Platyhelminthes</taxon>
        <taxon>Trematoda</taxon>
        <taxon>Digenea</taxon>
        <taxon>Plagiorchiida</taxon>
        <taxon>Troglotremata</taxon>
        <taxon>Troglotrematidae</taxon>
        <taxon>Paragonimus</taxon>
    </lineage>
</organism>
<protein>
    <submittedName>
        <fullName evidence="8">Uncharacterized protein</fullName>
    </submittedName>
</protein>
<feature type="region of interest" description="Disordered" evidence="7">
    <location>
        <begin position="196"/>
        <end position="222"/>
    </location>
</feature>
<keyword evidence="3" id="KW-1133">Transmembrane helix</keyword>
<keyword evidence="9" id="KW-1185">Reference proteome</keyword>
<evidence type="ECO:0000256" key="1">
    <source>
        <dbReference type="ARBA" id="ARBA00004141"/>
    </source>
</evidence>
<dbReference type="Proteomes" id="UP000822476">
    <property type="component" value="Unassembled WGS sequence"/>
</dbReference>
<dbReference type="GO" id="GO:0098703">
    <property type="term" value="P:calcium ion import across plasma membrane"/>
    <property type="evidence" value="ECO:0007669"/>
    <property type="project" value="TreeGrafter"/>
</dbReference>
<evidence type="ECO:0000256" key="6">
    <source>
        <dbReference type="ARBA" id="ARBA00029445"/>
    </source>
</evidence>
<keyword evidence="4" id="KW-0472">Membrane</keyword>
<dbReference type="PANTHER" id="PTHR15819">
    <property type="entry name" value="TRANSMEMBRANE PROTEIN FAM155"/>
    <property type="match status" value="1"/>
</dbReference>
<comment type="subcellular location">
    <subcellularLocation>
        <location evidence="1">Membrane</location>
        <topology evidence="1">Multi-pass membrane protein</topology>
    </subcellularLocation>
</comment>
<dbReference type="OrthoDB" id="6286624at2759"/>
<evidence type="ECO:0000313" key="8">
    <source>
        <dbReference type="EMBL" id="KAF7233131.1"/>
    </source>
</evidence>
<comment type="caution">
    <text evidence="8">The sequence shown here is derived from an EMBL/GenBank/DDBJ whole genome shotgun (WGS) entry which is preliminary data.</text>
</comment>
<accession>A0A8S9YAF7</accession>
<proteinExistence type="inferred from homology"/>
<evidence type="ECO:0000313" key="9">
    <source>
        <dbReference type="Proteomes" id="UP000822476"/>
    </source>
</evidence>
<evidence type="ECO:0000256" key="2">
    <source>
        <dbReference type="ARBA" id="ARBA00022692"/>
    </source>
</evidence>
<feature type="compositionally biased region" description="Polar residues" evidence="7">
    <location>
        <begin position="196"/>
        <end position="215"/>
    </location>
</feature>
<dbReference type="PANTHER" id="PTHR15819:SF11">
    <property type="entry name" value="MID1, ISOFORM A"/>
    <property type="match status" value="1"/>
</dbReference>
<comment type="similarity">
    <text evidence="6">Belongs to the NALF family.</text>
</comment>
<keyword evidence="2" id="KW-0812">Transmembrane</keyword>